<evidence type="ECO:0000259" key="2">
    <source>
        <dbReference type="Pfam" id="PF07812"/>
    </source>
</evidence>
<feature type="compositionally biased region" description="Polar residues" evidence="1">
    <location>
        <begin position="262"/>
        <end position="274"/>
    </location>
</feature>
<gene>
    <name evidence="3" type="ORF">GGR05_003510</name>
</gene>
<accession>A0A7W6BWH4</accession>
<dbReference type="Pfam" id="PF07812">
    <property type="entry name" value="TfuA"/>
    <property type="match status" value="1"/>
</dbReference>
<name>A0A7W6BWH4_9HYPH</name>
<feature type="region of interest" description="Disordered" evidence="1">
    <location>
        <begin position="245"/>
        <end position="290"/>
    </location>
</feature>
<comment type="caution">
    <text evidence="3">The sequence shown here is derived from an EMBL/GenBank/DDBJ whole genome shotgun (WGS) entry which is preliminary data.</text>
</comment>
<dbReference type="Proteomes" id="UP000531216">
    <property type="component" value="Unassembled WGS sequence"/>
</dbReference>
<dbReference type="EMBL" id="JACIDO010000008">
    <property type="protein sequence ID" value="MBB3937344.1"/>
    <property type="molecule type" value="Genomic_DNA"/>
</dbReference>
<dbReference type="AlphaFoldDB" id="A0A7W6BWH4"/>
<reference evidence="3 4" key="1">
    <citation type="submission" date="2020-08" db="EMBL/GenBank/DDBJ databases">
        <title>Genomic Encyclopedia of Type Strains, Phase IV (KMG-IV): sequencing the most valuable type-strain genomes for metagenomic binning, comparative biology and taxonomic classification.</title>
        <authorList>
            <person name="Goeker M."/>
        </authorList>
    </citation>
    <scope>NUCLEOTIDE SEQUENCE [LARGE SCALE GENOMIC DNA]</scope>
    <source>
        <strain evidence="3 4">DSM 25024</strain>
    </source>
</reference>
<sequence>MKFMFVGPSLHGQREHLATRHPDFVLRHPAVRGNVATAVIEGATAIAIVDGCFGAMQSVWHKEILFALEKGVAVGGGASMGALRAVECDAFGMHGVGEIYDDYKTGRLNDDEEVCLAHGPAEIDWLPLSVPWVNFAATVVGATVRGEVTSDERDLVMIAGRHLHYTERTFGRALQMVEGMRERRRTIVLERLLANVRDRKREDAWKVVDWLSTARNSAQVPWTLSRTSHWMSLERDLERVLGFRPTGFSDTRQPNAAVPTGGATNVTRSASSRPGTEPLAEASVHSVWDG</sequence>
<dbReference type="RefSeq" id="WP_090964318.1">
    <property type="nucleotide sequence ID" value="NZ_FOOA01000012.1"/>
</dbReference>
<proteinExistence type="predicted"/>
<protein>
    <recommendedName>
        <fullName evidence="2">TfuA-like core domain-containing protein</fullName>
    </recommendedName>
</protein>
<keyword evidence="4" id="KW-1185">Reference proteome</keyword>
<evidence type="ECO:0000256" key="1">
    <source>
        <dbReference type="SAM" id="MobiDB-lite"/>
    </source>
</evidence>
<evidence type="ECO:0000313" key="4">
    <source>
        <dbReference type="Proteomes" id="UP000531216"/>
    </source>
</evidence>
<dbReference type="OrthoDB" id="118811at2"/>
<evidence type="ECO:0000313" key="3">
    <source>
        <dbReference type="EMBL" id="MBB3937344.1"/>
    </source>
</evidence>
<feature type="domain" description="TfuA-like core" evidence="2">
    <location>
        <begin position="50"/>
        <end position="169"/>
    </location>
</feature>
<organism evidence="3 4">
    <name type="scientific">Aureimonas phyllosphaerae</name>
    <dbReference type="NCBI Taxonomy" id="1166078"/>
    <lineage>
        <taxon>Bacteria</taxon>
        <taxon>Pseudomonadati</taxon>
        <taxon>Pseudomonadota</taxon>
        <taxon>Alphaproteobacteria</taxon>
        <taxon>Hyphomicrobiales</taxon>
        <taxon>Aurantimonadaceae</taxon>
        <taxon>Aureimonas</taxon>
    </lineage>
</organism>
<dbReference type="InterPro" id="IPR012924">
    <property type="entry name" value="TfuA_core"/>
</dbReference>